<name>A0AAW6LVR4_9BACE</name>
<accession>A0AAW6LVR4</accession>
<comment type="caution">
    <text evidence="1">The sequence shown here is derived from an EMBL/GenBank/DDBJ whole genome shotgun (WGS) entry which is preliminary data.</text>
</comment>
<protein>
    <submittedName>
        <fullName evidence="1">Uncharacterized protein</fullName>
    </submittedName>
</protein>
<dbReference type="RefSeq" id="WP_153881011.1">
    <property type="nucleotide sequence ID" value="NZ_CAXKYC010000001.1"/>
</dbReference>
<gene>
    <name evidence="1" type="ORF">PZH42_00945</name>
</gene>
<organism evidence="1 2">
    <name type="scientific">Bacteroides cellulosilyticus</name>
    <dbReference type="NCBI Taxonomy" id="246787"/>
    <lineage>
        <taxon>Bacteria</taxon>
        <taxon>Pseudomonadati</taxon>
        <taxon>Bacteroidota</taxon>
        <taxon>Bacteroidia</taxon>
        <taxon>Bacteroidales</taxon>
        <taxon>Bacteroidaceae</taxon>
        <taxon>Bacteroides</taxon>
    </lineage>
</organism>
<reference evidence="1" key="1">
    <citation type="submission" date="2023-03" db="EMBL/GenBank/DDBJ databases">
        <title>DFI Biobank Strains.</title>
        <authorList>
            <person name="Mostad J."/>
            <person name="Paddock L."/>
            <person name="Medina S."/>
            <person name="Waligurski E."/>
            <person name="Barat B."/>
            <person name="Smith R."/>
            <person name="Burgo V."/>
            <person name="Metcalfe C."/>
            <person name="Woodson C."/>
            <person name="Sundararajan A."/>
            <person name="Ramaswamy R."/>
            <person name="Lin H."/>
            <person name="Pamer E.G."/>
        </authorList>
    </citation>
    <scope>NUCLEOTIDE SEQUENCE</scope>
    <source>
        <strain evidence="1">DFI.9.5</strain>
    </source>
</reference>
<proteinExistence type="predicted"/>
<dbReference type="AlphaFoldDB" id="A0AAW6LVR4"/>
<sequence>MLQKLSFTFHHYQFIAKKTYPDYTRDALAPYLLHSQVPLTEESTALIRSKCIPGVTETGHNTIKKIKELSTQIDANERKNHRKRVEEIYFPYICAVTETSN</sequence>
<dbReference type="Proteomes" id="UP001221924">
    <property type="component" value="Unassembled WGS sequence"/>
</dbReference>
<evidence type="ECO:0000313" key="1">
    <source>
        <dbReference type="EMBL" id="MDE8692663.1"/>
    </source>
</evidence>
<dbReference type="EMBL" id="JARFID010000001">
    <property type="protein sequence ID" value="MDE8692663.1"/>
    <property type="molecule type" value="Genomic_DNA"/>
</dbReference>
<evidence type="ECO:0000313" key="2">
    <source>
        <dbReference type="Proteomes" id="UP001221924"/>
    </source>
</evidence>